<keyword evidence="5" id="KW-0472">Membrane</keyword>
<dbReference type="Proteomes" id="UP001221898">
    <property type="component" value="Unassembled WGS sequence"/>
</dbReference>
<evidence type="ECO:0000259" key="11">
    <source>
        <dbReference type="PROSITE" id="PS50835"/>
    </source>
</evidence>
<evidence type="ECO:0000256" key="5">
    <source>
        <dbReference type="ARBA" id="ARBA00023136"/>
    </source>
</evidence>
<keyword evidence="13" id="KW-1185">Reference proteome</keyword>
<proteinExistence type="inferred from homology"/>
<keyword evidence="3 10" id="KW-0732">Signal</keyword>
<dbReference type="PANTHER" id="PTHR46608">
    <property type="entry name" value="T-CELL IMMUNOGLOBULIN AND MUCIN DOMAIN-CONTAINING PROTEIN 4"/>
    <property type="match status" value="1"/>
</dbReference>
<dbReference type="Gene3D" id="2.60.40.10">
    <property type="entry name" value="Immunoglobulins"/>
    <property type="match status" value="1"/>
</dbReference>
<keyword evidence="8" id="KW-0393">Immunoglobulin domain</keyword>
<comment type="similarity">
    <text evidence="9">Belongs to the immunoglobulin superfamily. TIM family.</text>
</comment>
<evidence type="ECO:0000256" key="1">
    <source>
        <dbReference type="ARBA" id="ARBA00004479"/>
    </source>
</evidence>
<reference evidence="12" key="1">
    <citation type="journal article" date="2023" name="Science">
        <title>Genome structures resolve the early diversification of teleost fishes.</title>
        <authorList>
            <person name="Parey E."/>
            <person name="Louis A."/>
            <person name="Montfort J."/>
            <person name="Bouchez O."/>
            <person name="Roques C."/>
            <person name="Iampietro C."/>
            <person name="Lluch J."/>
            <person name="Castinel A."/>
            <person name="Donnadieu C."/>
            <person name="Desvignes T."/>
            <person name="Floi Bucao C."/>
            <person name="Jouanno E."/>
            <person name="Wen M."/>
            <person name="Mejri S."/>
            <person name="Dirks R."/>
            <person name="Jansen H."/>
            <person name="Henkel C."/>
            <person name="Chen W.J."/>
            <person name="Zahm M."/>
            <person name="Cabau C."/>
            <person name="Klopp C."/>
            <person name="Thompson A.W."/>
            <person name="Robinson-Rechavi M."/>
            <person name="Braasch I."/>
            <person name="Lecointre G."/>
            <person name="Bobe J."/>
            <person name="Postlethwait J.H."/>
            <person name="Berthelot C."/>
            <person name="Roest Crollius H."/>
            <person name="Guiguen Y."/>
        </authorList>
    </citation>
    <scope>NUCLEOTIDE SEQUENCE</scope>
    <source>
        <strain evidence="12">NC1722</strain>
    </source>
</reference>
<evidence type="ECO:0000256" key="2">
    <source>
        <dbReference type="ARBA" id="ARBA00022692"/>
    </source>
</evidence>
<keyword evidence="7" id="KW-0325">Glycoprotein</keyword>
<dbReference type="InterPro" id="IPR007110">
    <property type="entry name" value="Ig-like_dom"/>
</dbReference>
<keyword evidence="4" id="KW-1133">Transmembrane helix</keyword>
<comment type="caution">
    <text evidence="12">The sequence shown here is derived from an EMBL/GenBank/DDBJ whole genome shotgun (WGS) entry which is preliminary data.</text>
</comment>
<dbReference type="SUPFAM" id="SSF48726">
    <property type="entry name" value="Immunoglobulin"/>
    <property type="match status" value="1"/>
</dbReference>
<dbReference type="PROSITE" id="PS50835">
    <property type="entry name" value="IG_LIKE"/>
    <property type="match status" value="1"/>
</dbReference>
<name>A0AAD7WQR3_9TELE</name>
<organism evidence="12 13">
    <name type="scientific">Aldrovandia affinis</name>
    <dbReference type="NCBI Taxonomy" id="143900"/>
    <lineage>
        <taxon>Eukaryota</taxon>
        <taxon>Metazoa</taxon>
        <taxon>Chordata</taxon>
        <taxon>Craniata</taxon>
        <taxon>Vertebrata</taxon>
        <taxon>Euteleostomi</taxon>
        <taxon>Actinopterygii</taxon>
        <taxon>Neopterygii</taxon>
        <taxon>Teleostei</taxon>
        <taxon>Notacanthiformes</taxon>
        <taxon>Halosauridae</taxon>
        <taxon>Aldrovandia</taxon>
    </lineage>
</organism>
<dbReference type="InterPro" id="IPR036179">
    <property type="entry name" value="Ig-like_dom_sf"/>
</dbReference>
<evidence type="ECO:0000256" key="10">
    <source>
        <dbReference type="SAM" id="SignalP"/>
    </source>
</evidence>
<dbReference type="AlphaFoldDB" id="A0AAD7WQR3"/>
<dbReference type="GO" id="GO:0043277">
    <property type="term" value="P:apoptotic cell clearance"/>
    <property type="evidence" value="ECO:0007669"/>
    <property type="project" value="TreeGrafter"/>
</dbReference>
<dbReference type="GO" id="GO:0016020">
    <property type="term" value="C:membrane"/>
    <property type="evidence" value="ECO:0007669"/>
    <property type="project" value="UniProtKB-SubCell"/>
</dbReference>
<sequence>MNILCTYILSWLLFYLLPVNEGSHFADVEENVTLPCKYDTNKYGKSGMCWGRAELPASKCSNTIISTDGDKVTFRQSDRYQLLRGVMEGDVSLTIINVTENDSGIYGCRVVIPGPFNDLKQIFNLIIRKGLRRSQKNKCRSAHLDHSALDVQVTN</sequence>
<comment type="subcellular location">
    <subcellularLocation>
        <location evidence="1">Membrane</location>
        <topology evidence="1">Single-pass type I membrane protein</topology>
    </subcellularLocation>
</comment>
<dbReference type="FunFam" id="2.60.40.10:FF:000774">
    <property type="entry name" value="Hepatitis A virus cellular receptor 1"/>
    <property type="match status" value="1"/>
</dbReference>
<evidence type="ECO:0000256" key="7">
    <source>
        <dbReference type="ARBA" id="ARBA00023180"/>
    </source>
</evidence>
<dbReference type="Pfam" id="PF07686">
    <property type="entry name" value="V-set"/>
    <property type="match status" value="1"/>
</dbReference>
<dbReference type="SMART" id="SM00409">
    <property type="entry name" value="IG"/>
    <property type="match status" value="1"/>
</dbReference>
<evidence type="ECO:0000313" key="12">
    <source>
        <dbReference type="EMBL" id="KAJ8405538.1"/>
    </source>
</evidence>
<dbReference type="GO" id="GO:0001786">
    <property type="term" value="F:phosphatidylserine binding"/>
    <property type="evidence" value="ECO:0007669"/>
    <property type="project" value="TreeGrafter"/>
</dbReference>
<evidence type="ECO:0000256" key="6">
    <source>
        <dbReference type="ARBA" id="ARBA00023157"/>
    </source>
</evidence>
<evidence type="ECO:0000256" key="3">
    <source>
        <dbReference type="ARBA" id="ARBA00022729"/>
    </source>
</evidence>
<evidence type="ECO:0000256" key="4">
    <source>
        <dbReference type="ARBA" id="ARBA00022989"/>
    </source>
</evidence>
<feature type="domain" description="Ig-like" evidence="11">
    <location>
        <begin position="19"/>
        <end position="110"/>
    </location>
</feature>
<feature type="signal peptide" evidence="10">
    <location>
        <begin position="1"/>
        <end position="22"/>
    </location>
</feature>
<gene>
    <name evidence="12" type="ORF">AAFF_G00320110</name>
</gene>
<dbReference type="GO" id="GO:0060097">
    <property type="term" value="P:cytoskeletal rearrangement involved in phagocytosis, engulfment"/>
    <property type="evidence" value="ECO:0007669"/>
    <property type="project" value="TreeGrafter"/>
</dbReference>
<feature type="chain" id="PRO_5041963656" description="Ig-like domain-containing protein" evidence="10">
    <location>
        <begin position="23"/>
        <end position="155"/>
    </location>
</feature>
<evidence type="ECO:0000256" key="8">
    <source>
        <dbReference type="ARBA" id="ARBA00023319"/>
    </source>
</evidence>
<dbReference type="PANTHER" id="PTHR46608:SF3">
    <property type="entry name" value="T-CELL IMMUNOGLOBULIN AND MUCIN DOMAIN-CONTAINING PROTEIN 4"/>
    <property type="match status" value="1"/>
</dbReference>
<dbReference type="InterPro" id="IPR003599">
    <property type="entry name" value="Ig_sub"/>
</dbReference>
<dbReference type="InterPro" id="IPR013783">
    <property type="entry name" value="Ig-like_fold"/>
</dbReference>
<keyword evidence="2" id="KW-0812">Transmembrane</keyword>
<dbReference type="EMBL" id="JAINUG010000048">
    <property type="protein sequence ID" value="KAJ8405538.1"/>
    <property type="molecule type" value="Genomic_DNA"/>
</dbReference>
<evidence type="ECO:0000256" key="9">
    <source>
        <dbReference type="ARBA" id="ARBA00038203"/>
    </source>
</evidence>
<protein>
    <recommendedName>
        <fullName evidence="11">Ig-like domain-containing protein</fullName>
    </recommendedName>
</protein>
<evidence type="ECO:0000313" key="13">
    <source>
        <dbReference type="Proteomes" id="UP001221898"/>
    </source>
</evidence>
<keyword evidence="6" id="KW-1015">Disulfide bond</keyword>
<dbReference type="InterPro" id="IPR013106">
    <property type="entry name" value="Ig_V-set"/>
</dbReference>
<accession>A0AAD7WQR3</accession>